<comment type="caution">
    <text evidence="2">The sequence shown here is derived from an EMBL/GenBank/DDBJ whole genome shotgun (WGS) entry which is preliminary data.</text>
</comment>
<accession>A0A7X0UE34</accession>
<proteinExistence type="predicted"/>
<reference evidence="2 3" key="1">
    <citation type="submission" date="2020-08" db="EMBL/GenBank/DDBJ databases">
        <title>Functional genomics of gut bacteria from endangered species of beetles.</title>
        <authorList>
            <person name="Carlos-Shanley C."/>
        </authorList>
    </citation>
    <scope>NUCLEOTIDE SEQUENCE [LARGE SCALE GENOMIC DNA]</scope>
    <source>
        <strain evidence="2 3">S00198</strain>
    </source>
</reference>
<sequence length="378" mass="40200">MVQKKVPQWRQRALAAVVAMAAGLHGGQAALAAGPEAAAVAVLQAGKAGIYPDLAAGDRVVADVIVDGKVVGKLDHQAAAAGGSASPALVFALPPTTKRVRLRGQATVKGQSAPFDRSWKVRDLGRLSAPLYDTRKPWIERIRGLSTVAEEGVSVERIDAKALKKPASALFADIEKSLGAPLPPLVRVLGDWSVDTGHSSGFVTAAGMVKVTDMLVNERNHELKGPRGLDRLLDTGLRARYDRSLVVYQDMNSGMGALAWDPAGIVPGEKRGTWKGDSNPVAQPGPAGQGVWFWMSEKNLDQSPRLLLGDDLRPMTAEAAMTHVFECSVLSDESSRAEAGELMVDTATPKGSRLALDFEGPGQPRLALGNYDYHDCLY</sequence>
<dbReference type="RefSeq" id="WP_184866167.1">
    <property type="nucleotide sequence ID" value="NZ_JACHLK010000035.1"/>
</dbReference>
<keyword evidence="3" id="KW-1185">Reference proteome</keyword>
<dbReference type="Proteomes" id="UP000575083">
    <property type="component" value="Unassembled WGS sequence"/>
</dbReference>
<dbReference type="EMBL" id="JACHLK010000035">
    <property type="protein sequence ID" value="MBB6564285.1"/>
    <property type="molecule type" value="Genomic_DNA"/>
</dbReference>
<dbReference type="AlphaFoldDB" id="A0A7X0UE34"/>
<protein>
    <submittedName>
        <fullName evidence="2">Uncharacterized protein</fullName>
    </submittedName>
</protein>
<gene>
    <name evidence="2" type="ORF">HNP48_007012</name>
</gene>
<organism evidence="2 3">
    <name type="scientific">Acidovorax soli</name>
    <dbReference type="NCBI Taxonomy" id="592050"/>
    <lineage>
        <taxon>Bacteria</taxon>
        <taxon>Pseudomonadati</taxon>
        <taxon>Pseudomonadota</taxon>
        <taxon>Betaproteobacteria</taxon>
        <taxon>Burkholderiales</taxon>
        <taxon>Comamonadaceae</taxon>
        <taxon>Acidovorax</taxon>
    </lineage>
</organism>
<keyword evidence="1" id="KW-0732">Signal</keyword>
<evidence type="ECO:0000256" key="1">
    <source>
        <dbReference type="SAM" id="SignalP"/>
    </source>
</evidence>
<evidence type="ECO:0000313" key="3">
    <source>
        <dbReference type="Proteomes" id="UP000575083"/>
    </source>
</evidence>
<feature type="signal peptide" evidence="1">
    <location>
        <begin position="1"/>
        <end position="32"/>
    </location>
</feature>
<name>A0A7X0UE34_9BURK</name>
<feature type="chain" id="PRO_5030742363" evidence="1">
    <location>
        <begin position="33"/>
        <end position="378"/>
    </location>
</feature>
<evidence type="ECO:0000313" key="2">
    <source>
        <dbReference type="EMBL" id="MBB6564285.1"/>
    </source>
</evidence>